<dbReference type="EMBL" id="CP041372">
    <property type="protein sequence ID" value="QKS71608.1"/>
    <property type="molecule type" value="Genomic_DNA"/>
</dbReference>
<feature type="transmembrane region" description="Helical" evidence="1">
    <location>
        <begin position="56"/>
        <end position="75"/>
    </location>
</feature>
<evidence type="ECO:0000313" key="3">
    <source>
        <dbReference type="Proteomes" id="UP000318138"/>
    </source>
</evidence>
<organism evidence="2 3">
    <name type="scientific">Paenalkalicoccus suaedae</name>
    <dbReference type="NCBI Taxonomy" id="2592382"/>
    <lineage>
        <taxon>Bacteria</taxon>
        <taxon>Bacillati</taxon>
        <taxon>Bacillota</taxon>
        <taxon>Bacilli</taxon>
        <taxon>Bacillales</taxon>
        <taxon>Bacillaceae</taxon>
        <taxon>Paenalkalicoccus</taxon>
    </lineage>
</organism>
<gene>
    <name evidence="2" type="ORF">FLK61_33525</name>
</gene>
<feature type="transmembrane region" description="Helical" evidence="1">
    <location>
        <begin position="87"/>
        <end position="114"/>
    </location>
</feature>
<keyword evidence="1" id="KW-0812">Transmembrane</keyword>
<dbReference type="AlphaFoldDB" id="A0A859FFL1"/>
<proteinExistence type="predicted"/>
<name>A0A859FFL1_9BACI</name>
<reference evidence="3" key="1">
    <citation type="submission" date="2019-07" db="EMBL/GenBank/DDBJ databases">
        <title>Bacillus alkalisoli sp. nov. isolated from saline soil.</title>
        <authorList>
            <person name="Sun J.-Q."/>
            <person name="Xu L."/>
        </authorList>
    </citation>
    <scope>NUCLEOTIDE SEQUENCE [LARGE SCALE GENOMIC DNA]</scope>
    <source>
        <strain evidence="3">M4U3P1</strain>
    </source>
</reference>
<keyword evidence="1" id="KW-0472">Membrane</keyword>
<keyword evidence="3" id="KW-1185">Reference proteome</keyword>
<feature type="transmembrane region" description="Helical" evidence="1">
    <location>
        <begin position="30"/>
        <end position="50"/>
    </location>
</feature>
<dbReference type="RefSeq" id="WP_176009642.1">
    <property type="nucleotide sequence ID" value="NZ_CP041372.2"/>
</dbReference>
<dbReference type="Pfam" id="PF04306">
    <property type="entry name" value="DUF456"/>
    <property type="match status" value="1"/>
</dbReference>
<evidence type="ECO:0000256" key="1">
    <source>
        <dbReference type="SAM" id="Phobius"/>
    </source>
</evidence>
<protein>
    <submittedName>
        <fullName evidence="2">DUF456 family protein</fullName>
    </submittedName>
</protein>
<dbReference type="InterPro" id="IPR007403">
    <property type="entry name" value="DUF456"/>
</dbReference>
<keyword evidence="1" id="KW-1133">Transmembrane helix</keyword>
<dbReference type="PANTHER" id="PTHR39165:SF1">
    <property type="entry name" value="DUF456 DOMAIN-CONTAINING PROTEIN"/>
    <property type="match status" value="1"/>
</dbReference>
<feature type="transmembrane region" description="Helical" evidence="1">
    <location>
        <begin position="6"/>
        <end position="23"/>
    </location>
</feature>
<dbReference type="KEGG" id="psua:FLK61_33525"/>
<feature type="transmembrane region" description="Helical" evidence="1">
    <location>
        <begin position="134"/>
        <end position="161"/>
    </location>
</feature>
<dbReference type="PANTHER" id="PTHR39165">
    <property type="entry name" value="IG HYPOTHETICAL 17883"/>
    <property type="match status" value="1"/>
</dbReference>
<dbReference type="Proteomes" id="UP000318138">
    <property type="component" value="Chromosome"/>
</dbReference>
<accession>A0A859FFL1</accession>
<sequence>MVDIIVWVVIIALFVLSFIGLLYPVIPSVLVIWGAVILYAFLIDGSQISWWTWSSFAVLTIAIFVADYIASMYFVKKYGSSKHGMTAATIGLIVGSFIIPPFGIFIVPFVLVLLTEVAQRKSMTESAKVAVGTLLGFLASTFAKGVIQAILIGIFLVDVLIF</sequence>
<evidence type="ECO:0000313" key="2">
    <source>
        <dbReference type="EMBL" id="QKS71608.1"/>
    </source>
</evidence>